<reference evidence="16 17" key="1">
    <citation type="submission" date="2016-09" db="EMBL/GenBank/DDBJ databases">
        <title>Photobacterium proteolyticum sp. nov. a protease producing bacterium isolated from ocean sediments of Laizhou Bay.</title>
        <authorList>
            <person name="Li Y."/>
        </authorList>
    </citation>
    <scope>NUCLEOTIDE SEQUENCE [LARGE SCALE GENOMIC DNA]</scope>
    <source>
        <strain evidence="16 17">13-12</strain>
    </source>
</reference>
<feature type="domain" description="ABC transporter" evidence="14">
    <location>
        <begin position="337"/>
        <end position="569"/>
    </location>
</feature>
<evidence type="ECO:0000256" key="3">
    <source>
        <dbReference type="ARBA" id="ARBA00012191"/>
    </source>
</evidence>
<comment type="caution">
    <text evidence="16">The sequence shown here is derived from an EMBL/GenBank/DDBJ whole genome shotgun (WGS) entry which is preliminary data.</text>
</comment>
<sequence length="580" mass="64489">MQIFWQLRWYFRQQWRRYGGAIVILILVSLFELLPPRAIGWIVDGVVTGEITLPVMLSWLAGIAVLWFVVYILRIIWRVWLFGAAAELGTVLRNRLYRHFSSHPPVFFERYKTGDLMARSTNDVNAVVMTAGEGVLTAADSLIMGLAVLFVMTTMLSWELTVLALLPMPFMAMAVFRFGRQLHSCFSESQAAFSDLTDKTQETLNGVRMIRAFGLEQRQQADFADVVDRVGEKNLAVEKVDAKFDPVIQLTIGMSFFLSIAGGGYMVSQGRLTLGDLTAFALYQGLMIWPMLAMAWLFNILERGSAAWKRLQHIFDEAPEIVSGDAALAATQQDLQVDIEAFYWNGQTQPALSEVNVTLQPGQMLGIAGPIGSGKSTLFSLLLRQQELKQGSISYGGISITEADLHHWRSRFAVVSQSPFLFSRSIAENIALGRPDASMAQIRAAAQAACIDEDIIQFPDGYETLVGEKGITLSGGQKQRISIARALLLEAEILVLDDALSAVDGKTEHRILANLRQQQKQTVIVIAHRLTALEQADTVLVLQHGQIAEQGDHQTLIGAGSWYGEMYRYQQLEQAIKEAK</sequence>
<keyword evidence="17" id="KW-1185">Reference proteome</keyword>
<dbReference type="Pfam" id="PF00664">
    <property type="entry name" value="ABC_membrane"/>
    <property type="match status" value="1"/>
</dbReference>
<dbReference type="EMBL" id="MJIL01000040">
    <property type="protein sequence ID" value="OLQ81474.1"/>
    <property type="molecule type" value="Genomic_DNA"/>
</dbReference>
<dbReference type="OrthoDB" id="9806127at2"/>
<dbReference type="Gene3D" id="3.40.50.300">
    <property type="entry name" value="P-loop containing nucleotide triphosphate hydrolases"/>
    <property type="match status" value="1"/>
</dbReference>
<proteinExistence type="inferred from homology"/>
<dbReference type="GO" id="GO:0016887">
    <property type="term" value="F:ATP hydrolysis activity"/>
    <property type="evidence" value="ECO:0007669"/>
    <property type="project" value="InterPro"/>
</dbReference>
<dbReference type="Proteomes" id="UP000186905">
    <property type="component" value="Unassembled WGS sequence"/>
</dbReference>
<dbReference type="SUPFAM" id="SSF52540">
    <property type="entry name" value="P-loop containing nucleoside triphosphate hydrolases"/>
    <property type="match status" value="1"/>
</dbReference>
<evidence type="ECO:0000256" key="11">
    <source>
        <dbReference type="ARBA" id="ARBA00034018"/>
    </source>
</evidence>
<feature type="transmembrane region" description="Helical" evidence="13">
    <location>
        <begin position="21"/>
        <end position="39"/>
    </location>
</feature>
<keyword evidence="7" id="KW-0547">Nucleotide-binding</keyword>
<evidence type="ECO:0000259" key="14">
    <source>
        <dbReference type="PROSITE" id="PS50893"/>
    </source>
</evidence>
<dbReference type="GO" id="GO:0008559">
    <property type="term" value="F:ABC-type xenobiotic transporter activity"/>
    <property type="evidence" value="ECO:0007669"/>
    <property type="project" value="UniProtKB-EC"/>
</dbReference>
<feature type="transmembrane region" description="Helical" evidence="13">
    <location>
        <begin position="247"/>
        <end position="268"/>
    </location>
</feature>
<evidence type="ECO:0000256" key="13">
    <source>
        <dbReference type="SAM" id="Phobius"/>
    </source>
</evidence>
<dbReference type="STRING" id="1903952.BIT28_14350"/>
<comment type="subcellular location">
    <subcellularLocation>
        <location evidence="1">Cell membrane</location>
        <topology evidence="1">Multi-pass membrane protein</topology>
    </subcellularLocation>
</comment>
<keyword evidence="6 13" id="KW-0812">Transmembrane</keyword>
<dbReference type="FunFam" id="1.20.1560.10:FF:000011">
    <property type="entry name" value="Multidrug ABC transporter ATP-binding protein"/>
    <property type="match status" value="1"/>
</dbReference>
<accession>A0A1Q9H1H1</accession>
<dbReference type="FunFam" id="3.40.50.300:FF:000221">
    <property type="entry name" value="Multidrug ABC transporter ATP-binding protein"/>
    <property type="match status" value="1"/>
</dbReference>
<dbReference type="InterPro" id="IPR003439">
    <property type="entry name" value="ABC_transporter-like_ATP-bd"/>
</dbReference>
<dbReference type="RefSeq" id="WP_075761838.1">
    <property type="nucleotide sequence ID" value="NZ_MJIL01000040.1"/>
</dbReference>
<evidence type="ECO:0000313" key="17">
    <source>
        <dbReference type="Proteomes" id="UP000186905"/>
    </source>
</evidence>
<keyword evidence="5" id="KW-1003">Cell membrane</keyword>
<dbReference type="InterPro" id="IPR011527">
    <property type="entry name" value="ABC1_TM_dom"/>
</dbReference>
<dbReference type="Pfam" id="PF00005">
    <property type="entry name" value="ABC_tran"/>
    <property type="match status" value="1"/>
</dbReference>
<feature type="transmembrane region" description="Helical" evidence="13">
    <location>
        <begin position="126"/>
        <end position="150"/>
    </location>
</feature>
<keyword evidence="10 13" id="KW-0472">Membrane</keyword>
<evidence type="ECO:0000256" key="8">
    <source>
        <dbReference type="ARBA" id="ARBA00022840"/>
    </source>
</evidence>
<comment type="catalytic activity">
    <reaction evidence="11">
        <text>ATP + H2O + xenobioticSide 1 = ADP + phosphate + xenobioticSide 2.</text>
        <dbReference type="EC" id="7.6.2.2"/>
    </reaction>
</comment>
<dbReference type="InterPro" id="IPR017871">
    <property type="entry name" value="ABC_transporter-like_CS"/>
</dbReference>
<evidence type="ECO:0000256" key="2">
    <source>
        <dbReference type="ARBA" id="ARBA00006526"/>
    </source>
</evidence>
<evidence type="ECO:0000256" key="1">
    <source>
        <dbReference type="ARBA" id="ARBA00004651"/>
    </source>
</evidence>
<dbReference type="EC" id="7.6.2.2" evidence="3"/>
<dbReference type="InterPro" id="IPR027417">
    <property type="entry name" value="P-loop_NTPase"/>
</dbReference>
<keyword evidence="9 13" id="KW-1133">Transmembrane helix</keyword>
<dbReference type="SUPFAM" id="SSF90123">
    <property type="entry name" value="ABC transporter transmembrane region"/>
    <property type="match status" value="1"/>
</dbReference>
<dbReference type="PANTHER" id="PTHR43394:SF1">
    <property type="entry name" value="ATP-BINDING CASSETTE SUB-FAMILY B MEMBER 10, MITOCHONDRIAL"/>
    <property type="match status" value="1"/>
</dbReference>
<keyword evidence="8 16" id="KW-0067">ATP-binding</keyword>
<evidence type="ECO:0000259" key="15">
    <source>
        <dbReference type="PROSITE" id="PS50929"/>
    </source>
</evidence>
<keyword evidence="4" id="KW-0813">Transport</keyword>
<evidence type="ECO:0000256" key="7">
    <source>
        <dbReference type="ARBA" id="ARBA00022741"/>
    </source>
</evidence>
<dbReference type="CDD" id="cd18541">
    <property type="entry name" value="ABC_6TM_TmrB_like"/>
    <property type="match status" value="1"/>
</dbReference>
<comment type="similarity">
    <text evidence="2">Belongs to the ABC transporter superfamily. Drug exporter-2 (TC 3.A.1.117) family.</text>
</comment>
<evidence type="ECO:0000256" key="10">
    <source>
        <dbReference type="ARBA" id="ARBA00023136"/>
    </source>
</evidence>
<feature type="transmembrane region" description="Helical" evidence="13">
    <location>
        <begin position="156"/>
        <end position="176"/>
    </location>
</feature>
<dbReference type="InterPro" id="IPR003593">
    <property type="entry name" value="AAA+_ATPase"/>
</dbReference>
<gene>
    <name evidence="16" type="ORF">BIT28_14350</name>
</gene>
<dbReference type="InterPro" id="IPR036640">
    <property type="entry name" value="ABC1_TM_sf"/>
</dbReference>
<evidence type="ECO:0000256" key="9">
    <source>
        <dbReference type="ARBA" id="ARBA00022989"/>
    </source>
</evidence>
<dbReference type="PROSITE" id="PS50893">
    <property type="entry name" value="ABC_TRANSPORTER_2"/>
    <property type="match status" value="1"/>
</dbReference>
<evidence type="ECO:0000256" key="4">
    <source>
        <dbReference type="ARBA" id="ARBA00022448"/>
    </source>
</evidence>
<dbReference type="InterPro" id="IPR039421">
    <property type="entry name" value="Type_1_exporter"/>
</dbReference>
<evidence type="ECO:0000313" key="16">
    <source>
        <dbReference type="EMBL" id="OLQ81474.1"/>
    </source>
</evidence>
<dbReference type="PANTHER" id="PTHR43394">
    <property type="entry name" value="ATP-DEPENDENT PERMEASE MDL1, MITOCHONDRIAL"/>
    <property type="match status" value="1"/>
</dbReference>
<name>A0A1Q9H1H1_9GAMM</name>
<dbReference type="PROSITE" id="PS00211">
    <property type="entry name" value="ABC_TRANSPORTER_1"/>
    <property type="match status" value="1"/>
</dbReference>
<protein>
    <recommendedName>
        <fullName evidence="12">Multidrug resistance-like ATP-binding protein MdlA</fullName>
        <ecNumber evidence="3">7.6.2.2</ecNumber>
    </recommendedName>
</protein>
<evidence type="ECO:0000256" key="12">
    <source>
        <dbReference type="ARBA" id="ARBA00074518"/>
    </source>
</evidence>
<dbReference type="GO" id="GO:0015421">
    <property type="term" value="F:ABC-type oligopeptide transporter activity"/>
    <property type="evidence" value="ECO:0007669"/>
    <property type="project" value="TreeGrafter"/>
</dbReference>
<feature type="transmembrane region" description="Helical" evidence="13">
    <location>
        <begin position="51"/>
        <end position="73"/>
    </location>
</feature>
<dbReference type="PROSITE" id="PS50929">
    <property type="entry name" value="ABC_TM1F"/>
    <property type="match status" value="1"/>
</dbReference>
<evidence type="ECO:0000256" key="5">
    <source>
        <dbReference type="ARBA" id="ARBA00022475"/>
    </source>
</evidence>
<feature type="domain" description="ABC transmembrane type-1" evidence="15">
    <location>
        <begin position="20"/>
        <end position="303"/>
    </location>
</feature>
<organism evidence="16 17">
    <name type="scientific">Photobacterium proteolyticum</name>
    <dbReference type="NCBI Taxonomy" id="1903952"/>
    <lineage>
        <taxon>Bacteria</taxon>
        <taxon>Pseudomonadati</taxon>
        <taxon>Pseudomonadota</taxon>
        <taxon>Gammaproteobacteria</taxon>
        <taxon>Vibrionales</taxon>
        <taxon>Vibrionaceae</taxon>
        <taxon>Photobacterium</taxon>
    </lineage>
</organism>
<dbReference type="GO" id="GO:0005886">
    <property type="term" value="C:plasma membrane"/>
    <property type="evidence" value="ECO:0007669"/>
    <property type="project" value="UniProtKB-SubCell"/>
</dbReference>
<dbReference type="AlphaFoldDB" id="A0A1Q9H1H1"/>
<feature type="transmembrane region" description="Helical" evidence="13">
    <location>
        <begin position="280"/>
        <end position="301"/>
    </location>
</feature>
<dbReference type="SMART" id="SM00382">
    <property type="entry name" value="AAA"/>
    <property type="match status" value="1"/>
</dbReference>
<dbReference type="Gene3D" id="1.20.1560.10">
    <property type="entry name" value="ABC transporter type 1, transmembrane domain"/>
    <property type="match status" value="1"/>
</dbReference>
<dbReference type="GO" id="GO:0005524">
    <property type="term" value="F:ATP binding"/>
    <property type="evidence" value="ECO:0007669"/>
    <property type="project" value="UniProtKB-KW"/>
</dbReference>
<evidence type="ECO:0000256" key="6">
    <source>
        <dbReference type="ARBA" id="ARBA00022692"/>
    </source>
</evidence>